<dbReference type="Proteomes" id="UP000827976">
    <property type="component" value="Chromosome 19"/>
</dbReference>
<reference evidence="2" key="1">
    <citation type="journal article" date="2022" name="Nat. Commun.">
        <title>Chromosome evolution and the genetic basis of agronomically important traits in greater yam.</title>
        <authorList>
            <person name="Bredeson J.V."/>
            <person name="Lyons J.B."/>
            <person name="Oniyinde I.O."/>
            <person name="Okereke N.R."/>
            <person name="Kolade O."/>
            <person name="Nnabue I."/>
            <person name="Nwadili C.O."/>
            <person name="Hribova E."/>
            <person name="Parker M."/>
            <person name="Nwogha J."/>
            <person name="Shu S."/>
            <person name="Carlson J."/>
            <person name="Kariba R."/>
            <person name="Muthemba S."/>
            <person name="Knop K."/>
            <person name="Barton G.J."/>
            <person name="Sherwood A.V."/>
            <person name="Lopez-Montes A."/>
            <person name="Asiedu R."/>
            <person name="Jamnadass R."/>
            <person name="Muchugi A."/>
            <person name="Goodstein D."/>
            <person name="Egesi C.N."/>
            <person name="Featherston J."/>
            <person name="Asfaw A."/>
            <person name="Simpson G.G."/>
            <person name="Dolezel J."/>
            <person name="Hendre P.S."/>
            <person name="Van Deynze A."/>
            <person name="Kumar P.L."/>
            <person name="Obidiegwu J.E."/>
            <person name="Bhattacharjee R."/>
            <person name="Rokhsar D.S."/>
        </authorList>
    </citation>
    <scope>NUCLEOTIDE SEQUENCE [LARGE SCALE GENOMIC DNA]</scope>
    <source>
        <strain evidence="2">cv. TDa95/00328</strain>
    </source>
</reference>
<accession>A0ACB7TYI4</accession>
<organism evidence="1 2">
    <name type="scientific">Dioscorea alata</name>
    <name type="common">Purple yam</name>
    <dbReference type="NCBI Taxonomy" id="55571"/>
    <lineage>
        <taxon>Eukaryota</taxon>
        <taxon>Viridiplantae</taxon>
        <taxon>Streptophyta</taxon>
        <taxon>Embryophyta</taxon>
        <taxon>Tracheophyta</taxon>
        <taxon>Spermatophyta</taxon>
        <taxon>Magnoliopsida</taxon>
        <taxon>Liliopsida</taxon>
        <taxon>Dioscoreales</taxon>
        <taxon>Dioscoreaceae</taxon>
        <taxon>Dioscorea</taxon>
    </lineage>
</organism>
<dbReference type="EMBL" id="CM037029">
    <property type="protein sequence ID" value="KAH7653099.1"/>
    <property type="molecule type" value="Genomic_DNA"/>
</dbReference>
<comment type="caution">
    <text evidence="1">The sequence shown here is derived from an EMBL/GenBank/DDBJ whole genome shotgun (WGS) entry which is preliminary data.</text>
</comment>
<keyword evidence="2" id="KW-1185">Reference proteome</keyword>
<name>A0ACB7TYI4_DIOAL</name>
<proteinExistence type="predicted"/>
<gene>
    <name evidence="1" type="ORF">IHE45_19G060800</name>
</gene>
<evidence type="ECO:0000313" key="2">
    <source>
        <dbReference type="Proteomes" id="UP000827976"/>
    </source>
</evidence>
<protein>
    <submittedName>
        <fullName evidence="1">Glutaredoxin and related proteins protein</fullName>
    </submittedName>
</protein>
<evidence type="ECO:0000313" key="1">
    <source>
        <dbReference type="EMBL" id="KAH7653099.1"/>
    </source>
</evidence>
<sequence length="129" mass="14531">MEQLLMVAIKEEGLIPIVEGSMVMIVGRRGCHMNYVAQRLLEGLKAYPTMYEVSEEFVARMTLMRNLGRTLRGDYNTLFAPLFPAIFIGEKLIGGLDQLIAIHVIGKLIPMLKEAGAIWLRVVCYIFSI</sequence>